<accession>A0AC60P4D7</accession>
<reference evidence="1 2" key="1">
    <citation type="journal article" date="2020" name="Cell">
        <title>Large-Scale Comparative Analyses of Tick Genomes Elucidate Their Genetic Diversity and Vector Capacities.</title>
        <authorList>
            <consortium name="Tick Genome and Microbiome Consortium (TIGMIC)"/>
            <person name="Jia N."/>
            <person name="Wang J."/>
            <person name="Shi W."/>
            <person name="Du L."/>
            <person name="Sun Y."/>
            <person name="Zhan W."/>
            <person name="Jiang J.F."/>
            <person name="Wang Q."/>
            <person name="Zhang B."/>
            <person name="Ji P."/>
            <person name="Bell-Sakyi L."/>
            <person name="Cui X.M."/>
            <person name="Yuan T.T."/>
            <person name="Jiang B.G."/>
            <person name="Yang W.F."/>
            <person name="Lam T.T."/>
            <person name="Chang Q.C."/>
            <person name="Ding S.J."/>
            <person name="Wang X.J."/>
            <person name="Zhu J.G."/>
            <person name="Ruan X.D."/>
            <person name="Zhao L."/>
            <person name="Wei J.T."/>
            <person name="Ye R.Z."/>
            <person name="Que T.C."/>
            <person name="Du C.H."/>
            <person name="Zhou Y.H."/>
            <person name="Cheng J.X."/>
            <person name="Dai P.F."/>
            <person name="Guo W.B."/>
            <person name="Han X.H."/>
            <person name="Huang E.J."/>
            <person name="Li L.F."/>
            <person name="Wei W."/>
            <person name="Gao Y.C."/>
            <person name="Liu J.Z."/>
            <person name="Shao H.Z."/>
            <person name="Wang X."/>
            <person name="Wang C.C."/>
            <person name="Yang T.C."/>
            <person name="Huo Q.B."/>
            <person name="Li W."/>
            <person name="Chen H.Y."/>
            <person name="Chen S.E."/>
            <person name="Zhou L.G."/>
            <person name="Ni X.B."/>
            <person name="Tian J.H."/>
            <person name="Sheng Y."/>
            <person name="Liu T."/>
            <person name="Pan Y.S."/>
            <person name="Xia L.Y."/>
            <person name="Li J."/>
            <person name="Zhao F."/>
            <person name="Cao W.C."/>
        </authorList>
    </citation>
    <scope>NUCLEOTIDE SEQUENCE [LARGE SCALE GENOMIC DNA]</scope>
    <source>
        <strain evidence="1">Iper-2018</strain>
    </source>
</reference>
<evidence type="ECO:0000313" key="2">
    <source>
        <dbReference type="Proteomes" id="UP000805193"/>
    </source>
</evidence>
<gene>
    <name evidence="1" type="ORF">HPB47_008590</name>
</gene>
<sequence length="91" mass="10023">MHRLFAREQKGEECPSISQHTRTAIDDHQKMGLRAARGLGRPDEAAQIRRTSCRLAAEEEEEPKSQQSCPRGALPAGTTHAVDSDSVTAKR</sequence>
<comment type="caution">
    <text evidence="1">The sequence shown here is derived from an EMBL/GenBank/DDBJ whole genome shotgun (WGS) entry which is preliminary data.</text>
</comment>
<name>A0AC60P4D7_IXOPE</name>
<keyword evidence="2" id="KW-1185">Reference proteome</keyword>
<organism evidence="1 2">
    <name type="scientific">Ixodes persulcatus</name>
    <name type="common">Taiga tick</name>
    <dbReference type="NCBI Taxonomy" id="34615"/>
    <lineage>
        <taxon>Eukaryota</taxon>
        <taxon>Metazoa</taxon>
        <taxon>Ecdysozoa</taxon>
        <taxon>Arthropoda</taxon>
        <taxon>Chelicerata</taxon>
        <taxon>Arachnida</taxon>
        <taxon>Acari</taxon>
        <taxon>Parasitiformes</taxon>
        <taxon>Ixodida</taxon>
        <taxon>Ixodoidea</taxon>
        <taxon>Ixodidae</taxon>
        <taxon>Ixodinae</taxon>
        <taxon>Ixodes</taxon>
    </lineage>
</organism>
<proteinExistence type="predicted"/>
<dbReference type="Proteomes" id="UP000805193">
    <property type="component" value="Unassembled WGS sequence"/>
</dbReference>
<evidence type="ECO:0000313" key="1">
    <source>
        <dbReference type="EMBL" id="KAG0414243.1"/>
    </source>
</evidence>
<protein>
    <submittedName>
        <fullName evidence="1">Uncharacterized protein</fullName>
    </submittedName>
</protein>
<dbReference type="EMBL" id="JABSTQ010011192">
    <property type="protein sequence ID" value="KAG0414243.1"/>
    <property type="molecule type" value="Genomic_DNA"/>
</dbReference>